<dbReference type="Proteomes" id="UP000184357">
    <property type="component" value="Unassembled WGS sequence"/>
</dbReference>
<dbReference type="Pfam" id="PF03168">
    <property type="entry name" value="LEA_2"/>
    <property type="match status" value="2"/>
</dbReference>
<dbReference type="GO" id="GO:0009269">
    <property type="term" value="P:response to desiccation"/>
    <property type="evidence" value="ECO:0007669"/>
    <property type="project" value="InterPro"/>
</dbReference>
<dbReference type="STRING" id="43928.SAMN05443636_1258"/>
<feature type="compositionally biased region" description="Low complexity" evidence="1">
    <location>
        <begin position="356"/>
        <end position="408"/>
    </location>
</feature>
<feature type="domain" description="Water stress and hypersensitive response" evidence="3">
    <location>
        <begin position="195"/>
        <end position="313"/>
    </location>
</feature>
<keyword evidence="2" id="KW-0472">Membrane</keyword>
<evidence type="ECO:0000313" key="5">
    <source>
        <dbReference type="Proteomes" id="UP000184357"/>
    </source>
</evidence>
<evidence type="ECO:0000313" key="4">
    <source>
        <dbReference type="EMBL" id="SHG84465.1"/>
    </source>
</evidence>
<dbReference type="SUPFAM" id="SSF117070">
    <property type="entry name" value="LEA14-like"/>
    <property type="match status" value="2"/>
</dbReference>
<evidence type="ECO:0000256" key="1">
    <source>
        <dbReference type="SAM" id="MobiDB-lite"/>
    </source>
</evidence>
<keyword evidence="5" id="KW-1185">Reference proteome</keyword>
<feature type="transmembrane region" description="Helical" evidence="2">
    <location>
        <begin position="24"/>
        <end position="46"/>
    </location>
</feature>
<dbReference type="OrthoDB" id="105458at2157"/>
<gene>
    <name evidence="4" type="ORF">SAMN05443636_1258</name>
</gene>
<protein>
    <submittedName>
        <fullName evidence="4">LEA14-like dessication related protein</fullName>
    </submittedName>
</protein>
<proteinExistence type="predicted"/>
<dbReference type="InterPro" id="IPR004864">
    <property type="entry name" value="LEA_2"/>
</dbReference>
<dbReference type="SMART" id="SM00769">
    <property type="entry name" value="WHy"/>
    <property type="match status" value="2"/>
</dbReference>
<dbReference type="AlphaFoldDB" id="A0A1M5N4T2"/>
<dbReference type="EMBL" id="FQWV01000002">
    <property type="protein sequence ID" value="SHG84465.1"/>
    <property type="molecule type" value="Genomic_DNA"/>
</dbReference>
<sequence length="408" mass="42215">MGSPSERTPTPGGTDRGLSTVRTVLIALLVLGGSVGGAFALGVVGAPSVVGVENRFGEVTNETTVINTNLTVNNPNLIGVSLGGVTIDYGVSMNGISMANGTNEGVSIGTGNTTVPFSTTLDNSKIPAWWVSHVRNGEHTDLRVDATVTSSLVGQSYSTQVTRDVNTSIVDAFRTDEPKPLNASSPVVSDPVLILERTEAQWGTVNDTRTEVEMTLYLRNPKPYPIPVSEIGYNIYMNNITMGSGEAAKATTIGPGETVAVDATTVIRTQRLDEWWVSHLKQNQVTHLRMPFYLVVDLSNGGGGEQRIRLDSYQRTIETDIFGTKSADGEPTDGADGTANGDGSAGGGSDSDDTATDTPAGTETSTATPASDGGSGGDSTATATPSPTPTATPTSTPGGTTTTDDGIL</sequence>
<dbReference type="InterPro" id="IPR013990">
    <property type="entry name" value="WHy-dom"/>
</dbReference>
<dbReference type="InterPro" id="IPR013783">
    <property type="entry name" value="Ig-like_fold"/>
</dbReference>
<organism evidence="4 5">
    <name type="scientific">Halobaculum gomorrense</name>
    <dbReference type="NCBI Taxonomy" id="43928"/>
    <lineage>
        <taxon>Archaea</taxon>
        <taxon>Methanobacteriati</taxon>
        <taxon>Methanobacteriota</taxon>
        <taxon>Stenosarchaea group</taxon>
        <taxon>Halobacteria</taxon>
        <taxon>Halobacteriales</taxon>
        <taxon>Haloferacaceae</taxon>
        <taxon>Halobaculum</taxon>
    </lineage>
</organism>
<evidence type="ECO:0000259" key="3">
    <source>
        <dbReference type="SMART" id="SM00769"/>
    </source>
</evidence>
<name>A0A1M5N4T2_9EURY</name>
<accession>A0A1M5N4T2</accession>
<feature type="compositionally biased region" description="Low complexity" evidence="1">
    <location>
        <begin position="332"/>
        <end position="342"/>
    </location>
</feature>
<dbReference type="Gene3D" id="2.60.40.10">
    <property type="entry name" value="Immunoglobulins"/>
    <property type="match status" value="2"/>
</dbReference>
<reference evidence="4 5" key="1">
    <citation type="submission" date="2016-11" db="EMBL/GenBank/DDBJ databases">
        <authorList>
            <person name="Jaros S."/>
            <person name="Januszkiewicz K."/>
            <person name="Wedrychowicz H."/>
        </authorList>
    </citation>
    <scope>NUCLEOTIDE SEQUENCE [LARGE SCALE GENOMIC DNA]</scope>
    <source>
        <strain evidence="4 5">DSM 9297</strain>
    </source>
</reference>
<feature type="domain" description="Water stress and hypersensitive response" evidence="3">
    <location>
        <begin position="49"/>
        <end position="166"/>
    </location>
</feature>
<keyword evidence="2" id="KW-0812">Transmembrane</keyword>
<evidence type="ECO:0000256" key="2">
    <source>
        <dbReference type="SAM" id="Phobius"/>
    </source>
</evidence>
<feature type="region of interest" description="Disordered" evidence="1">
    <location>
        <begin position="321"/>
        <end position="408"/>
    </location>
</feature>
<keyword evidence="2" id="KW-1133">Transmembrane helix</keyword>